<keyword evidence="9" id="KW-0472">Membrane</keyword>
<keyword evidence="8" id="KW-0902">Two-component regulatory system</keyword>
<dbReference type="CDD" id="cd00082">
    <property type="entry name" value="HisKA"/>
    <property type="match status" value="1"/>
</dbReference>
<evidence type="ECO:0000259" key="10">
    <source>
        <dbReference type="PROSITE" id="PS50109"/>
    </source>
</evidence>
<keyword evidence="14" id="KW-1185">Reference proteome</keyword>
<protein>
    <recommendedName>
        <fullName evidence="2">histidine kinase</fullName>
        <ecNumber evidence="2">2.7.13.3</ecNumber>
    </recommendedName>
</protein>
<dbReference type="InterPro" id="IPR036890">
    <property type="entry name" value="HATPase_C_sf"/>
</dbReference>
<keyword evidence="5" id="KW-0547">Nucleotide-binding</keyword>
<dbReference type="Gene3D" id="3.30.565.10">
    <property type="entry name" value="Histidine kinase-like ATPase, C-terminal domain"/>
    <property type="match status" value="1"/>
</dbReference>
<evidence type="ECO:0000256" key="3">
    <source>
        <dbReference type="ARBA" id="ARBA00022553"/>
    </source>
</evidence>
<evidence type="ECO:0000256" key="8">
    <source>
        <dbReference type="ARBA" id="ARBA00023012"/>
    </source>
</evidence>
<dbReference type="PROSITE" id="PS50112">
    <property type="entry name" value="PAS"/>
    <property type="match status" value="1"/>
</dbReference>
<comment type="catalytic activity">
    <reaction evidence="1">
        <text>ATP + protein L-histidine = ADP + protein N-phospho-L-histidine.</text>
        <dbReference type="EC" id="2.7.13.3"/>
    </reaction>
</comment>
<dbReference type="PROSITE" id="PS50109">
    <property type="entry name" value="HIS_KIN"/>
    <property type="match status" value="1"/>
</dbReference>
<dbReference type="PRINTS" id="PR00344">
    <property type="entry name" value="BCTRLSENSOR"/>
</dbReference>
<reference evidence="13 14" key="1">
    <citation type="submission" date="2018-01" db="EMBL/GenBank/DDBJ databases">
        <authorList>
            <person name="Fu G.-Y."/>
        </authorList>
    </citation>
    <scope>NUCLEOTIDE SEQUENCE [LARGE SCALE GENOMIC DNA]</scope>
    <source>
        <strain evidence="13 14">SY39</strain>
    </source>
</reference>
<dbReference type="InterPro" id="IPR004358">
    <property type="entry name" value="Sig_transdc_His_kin-like_C"/>
</dbReference>
<dbReference type="SUPFAM" id="SSF55785">
    <property type="entry name" value="PYP-like sensor domain (PAS domain)"/>
    <property type="match status" value="1"/>
</dbReference>
<dbReference type="KEGG" id="atw:C0099_03460"/>
<evidence type="ECO:0000313" key="14">
    <source>
        <dbReference type="Proteomes" id="UP000242205"/>
    </source>
</evidence>
<keyword evidence="9" id="KW-1133">Transmembrane helix</keyword>
<evidence type="ECO:0000313" key="13">
    <source>
        <dbReference type="EMBL" id="AUN94079.1"/>
    </source>
</evidence>
<name>A0A2I6S492_9RHOO</name>
<dbReference type="GO" id="GO:0000155">
    <property type="term" value="F:phosphorelay sensor kinase activity"/>
    <property type="evidence" value="ECO:0007669"/>
    <property type="project" value="InterPro"/>
</dbReference>
<feature type="domain" description="PAS" evidence="11">
    <location>
        <begin position="278"/>
        <end position="350"/>
    </location>
</feature>
<accession>A0A2I6S492</accession>
<proteinExistence type="predicted"/>
<evidence type="ECO:0000256" key="2">
    <source>
        <dbReference type="ARBA" id="ARBA00012438"/>
    </source>
</evidence>
<dbReference type="CDD" id="cd00130">
    <property type="entry name" value="PAS"/>
    <property type="match status" value="1"/>
</dbReference>
<dbReference type="SMART" id="SM00388">
    <property type="entry name" value="HisKA"/>
    <property type="match status" value="1"/>
</dbReference>
<sequence length="646" mass="72253">MTHLTWVALVVFVLLIGALLWLTRVHDADTQRHTLISDVLWMEQSLQFQLDRNAAQLAQLGPELVVSDISPQTDARLRQILRAEIGLVRVIWLDANARTLGALPPLADAVPRGPDGTQAILDADLAHLSRNIGRPVYGPVYPAAGGGHQFEVYIPAFTDSGLLGISVGVYSLEGLLARELPWWFTERYHVSVIDSEGREIASRSRVAPLSDTHSYTMAFDPPGHGLLLQITAYRDDVRWIPVLLTSSILILAMVLIWSFWMLRRQLKRRLAAEQALRGETLFRKAMEDSLLTGLRARDLTGRITYVNPAFCNMVGFTADELIGLRPPMPYWHPEHIERLQEIHDMILSGQGPRAGVEVRLRRKNGEALDALIFEAPLIDASGRQTGWMGSIMDITERKRARELARQQDERLQATSRLITMGEMASTLAHELNQPLAAINTYNSGCLNLLAEGEIDPDELREVHEKIARQAYRAAAIIHRVHDFVRRSEPKREPLALNAVIREAVELMDADARKRQIRMELDLGEALPPLTADPVMIEQLVVNLVRNAMDAIGQLPRERRVVKVSTRRLSDQLVLRVADRGDGIPPEVAKRLFEPFFSTKQEGMGMGLNICRSIAELHHGRLVFEPGAEGGSVFILTLSVEKEAIPA</sequence>
<evidence type="ECO:0000256" key="4">
    <source>
        <dbReference type="ARBA" id="ARBA00022679"/>
    </source>
</evidence>
<dbReference type="AlphaFoldDB" id="A0A2I6S492"/>
<gene>
    <name evidence="13" type="ORF">C0099_03460</name>
</gene>
<dbReference type="NCBIfam" id="TIGR00229">
    <property type="entry name" value="sensory_box"/>
    <property type="match status" value="1"/>
</dbReference>
<keyword evidence="4" id="KW-0808">Transferase</keyword>
<evidence type="ECO:0000256" key="9">
    <source>
        <dbReference type="SAM" id="Phobius"/>
    </source>
</evidence>
<dbReference type="InterPro" id="IPR003661">
    <property type="entry name" value="HisK_dim/P_dom"/>
</dbReference>
<dbReference type="PANTHER" id="PTHR43065">
    <property type="entry name" value="SENSOR HISTIDINE KINASE"/>
    <property type="match status" value="1"/>
</dbReference>
<dbReference type="InterPro" id="IPR035965">
    <property type="entry name" value="PAS-like_dom_sf"/>
</dbReference>
<dbReference type="InterPro" id="IPR000700">
    <property type="entry name" value="PAS-assoc_C"/>
</dbReference>
<keyword evidence="3" id="KW-0597">Phosphoprotein</keyword>
<dbReference type="InterPro" id="IPR036097">
    <property type="entry name" value="HisK_dim/P_sf"/>
</dbReference>
<feature type="transmembrane region" description="Helical" evidence="9">
    <location>
        <begin position="239"/>
        <end position="260"/>
    </location>
</feature>
<dbReference type="InterPro" id="IPR000014">
    <property type="entry name" value="PAS"/>
</dbReference>
<dbReference type="Gene3D" id="1.10.287.130">
    <property type="match status" value="1"/>
</dbReference>
<dbReference type="SMART" id="SM00086">
    <property type="entry name" value="PAC"/>
    <property type="match status" value="1"/>
</dbReference>
<dbReference type="InterPro" id="IPR013767">
    <property type="entry name" value="PAS_fold"/>
</dbReference>
<evidence type="ECO:0000256" key="5">
    <source>
        <dbReference type="ARBA" id="ARBA00022741"/>
    </source>
</evidence>
<keyword evidence="6 13" id="KW-0418">Kinase</keyword>
<keyword evidence="7" id="KW-0067">ATP-binding</keyword>
<dbReference type="Pfam" id="PF00512">
    <property type="entry name" value="HisKA"/>
    <property type="match status" value="1"/>
</dbReference>
<dbReference type="EMBL" id="CP025682">
    <property type="protein sequence ID" value="AUN94079.1"/>
    <property type="molecule type" value="Genomic_DNA"/>
</dbReference>
<feature type="domain" description="PAC" evidence="12">
    <location>
        <begin position="354"/>
        <end position="406"/>
    </location>
</feature>
<dbReference type="InterPro" id="IPR005467">
    <property type="entry name" value="His_kinase_dom"/>
</dbReference>
<dbReference type="OrthoDB" id="1931120at2"/>
<dbReference type="PANTHER" id="PTHR43065:SF10">
    <property type="entry name" value="PEROXIDE STRESS-ACTIVATED HISTIDINE KINASE MAK3"/>
    <property type="match status" value="1"/>
</dbReference>
<dbReference type="GO" id="GO:0006355">
    <property type="term" value="P:regulation of DNA-templated transcription"/>
    <property type="evidence" value="ECO:0007669"/>
    <property type="project" value="InterPro"/>
</dbReference>
<feature type="domain" description="Histidine kinase" evidence="10">
    <location>
        <begin position="426"/>
        <end position="641"/>
    </location>
</feature>
<dbReference type="SUPFAM" id="SSF55874">
    <property type="entry name" value="ATPase domain of HSP90 chaperone/DNA topoisomerase II/histidine kinase"/>
    <property type="match status" value="1"/>
</dbReference>
<evidence type="ECO:0000259" key="11">
    <source>
        <dbReference type="PROSITE" id="PS50112"/>
    </source>
</evidence>
<evidence type="ECO:0000256" key="7">
    <source>
        <dbReference type="ARBA" id="ARBA00022840"/>
    </source>
</evidence>
<dbReference type="Proteomes" id="UP000242205">
    <property type="component" value="Chromosome"/>
</dbReference>
<evidence type="ECO:0000259" key="12">
    <source>
        <dbReference type="PROSITE" id="PS50113"/>
    </source>
</evidence>
<dbReference type="Gene3D" id="3.30.450.20">
    <property type="entry name" value="PAS domain"/>
    <property type="match status" value="1"/>
</dbReference>
<dbReference type="Pfam" id="PF02518">
    <property type="entry name" value="HATPase_c"/>
    <property type="match status" value="1"/>
</dbReference>
<dbReference type="GO" id="GO:0005524">
    <property type="term" value="F:ATP binding"/>
    <property type="evidence" value="ECO:0007669"/>
    <property type="project" value="UniProtKB-KW"/>
</dbReference>
<dbReference type="SMART" id="SM00091">
    <property type="entry name" value="PAS"/>
    <property type="match status" value="1"/>
</dbReference>
<evidence type="ECO:0000256" key="6">
    <source>
        <dbReference type="ARBA" id="ARBA00022777"/>
    </source>
</evidence>
<dbReference type="Pfam" id="PF00989">
    <property type="entry name" value="PAS"/>
    <property type="match status" value="1"/>
</dbReference>
<dbReference type="EC" id="2.7.13.3" evidence="2"/>
<dbReference type="InterPro" id="IPR003594">
    <property type="entry name" value="HATPase_dom"/>
</dbReference>
<dbReference type="SMART" id="SM00387">
    <property type="entry name" value="HATPase_c"/>
    <property type="match status" value="1"/>
</dbReference>
<dbReference type="PROSITE" id="PS50113">
    <property type="entry name" value="PAC"/>
    <property type="match status" value="1"/>
</dbReference>
<dbReference type="SUPFAM" id="SSF47384">
    <property type="entry name" value="Homodimeric domain of signal transducing histidine kinase"/>
    <property type="match status" value="1"/>
</dbReference>
<dbReference type="InterPro" id="IPR001610">
    <property type="entry name" value="PAC"/>
</dbReference>
<keyword evidence="9" id="KW-0812">Transmembrane</keyword>
<evidence type="ECO:0000256" key="1">
    <source>
        <dbReference type="ARBA" id="ARBA00000085"/>
    </source>
</evidence>
<organism evidence="13 14">
    <name type="scientific">Pseudazoarcus pumilus</name>
    <dbReference type="NCBI Taxonomy" id="2067960"/>
    <lineage>
        <taxon>Bacteria</taxon>
        <taxon>Pseudomonadati</taxon>
        <taxon>Pseudomonadota</taxon>
        <taxon>Betaproteobacteria</taxon>
        <taxon>Rhodocyclales</taxon>
        <taxon>Zoogloeaceae</taxon>
        <taxon>Pseudazoarcus</taxon>
    </lineage>
</organism>